<dbReference type="PANTHER" id="PTHR36834">
    <property type="entry name" value="MEMBRANE PROTEIN-RELATED"/>
    <property type="match status" value="1"/>
</dbReference>
<keyword evidence="1" id="KW-1133">Transmembrane helix</keyword>
<feature type="transmembrane region" description="Helical" evidence="1">
    <location>
        <begin position="100"/>
        <end position="121"/>
    </location>
</feature>
<evidence type="ECO:0000313" key="4">
    <source>
        <dbReference type="Proteomes" id="UP000001409"/>
    </source>
</evidence>
<proteinExistence type="predicted"/>
<feature type="transmembrane region" description="Helical" evidence="1">
    <location>
        <begin position="185"/>
        <end position="204"/>
    </location>
</feature>
<evidence type="ECO:0000256" key="1">
    <source>
        <dbReference type="SAM" id="Phobius"/>
    </source>
</evidence>
<dbReference type="AlphaFoldDB" id="Q8FLM4"/>
<dbReference type="eggNOG" id="COG4767">
    <property type="taxonomic scope" value="Bacteria"/>
</dbReference>
<accession>Q8FLM4</accession>
<dbReference type="Pfam" id="PF04892">
    <property type="entry name" value="VanZ"/>
    <property type="match status" value="1"/>
</dbReference>
<dbReference type="KEGG" id="cef:CE2844"/>
<keyword evidence="1" id="KW-0472">Membrane</keyword>
<feature type="domain" description="VanZ-like" evidence="2">
    <location>
        <begin position="49"/>
        <end position="176"/>
    </location>
</feature>
<dbReference type="InterPro" id="IPR053150">
    <property type="entry name" value="Teicoplanin_resist-assoc"/>
</dbReference>
<keyword evidence="4" id="KW-1185">Reference proteome</keyword>
<keyword evidence="1" id="KW-0812">Transmembrane</keyword>
<dbReference type="Proteomes" id="UP000001409">
    <property type="component" value="Chromosome"/>
</dbReference>
<sequence>MTVGAQEGCLMWFRMTSLKTREPDAVGNLTSQGDRARRRPLSPVVPVAFGIYAVLLMVLTLLKNRLSFGGLWDTAAHDQRSLDLVLFNGFQDPPIWWGPWVNTFGNIALFLPLGFFLYVILRARGTRFPWVEVVVFSAVTSLAIECLQWVFAVGYSDVDDLLFNTIGGAIGASLAVWTPRKAVPWASLALTAGFLAVLGVMVATNP</sequence>
<dbReference type="PANTHER" id="PTHR36834:SF1">
    <property type="entry name" value="INTEGRAL MEMBRANE PROTEIN"/>
    <property type="match status" value="1"/>
</dbReference>
<evidence type="ECO:0000313" key="3">
    <source>
        <dbReference type="EMBL" id="BAC19654.1"/>
    </source>
</evidence>
<feature type="transmembrane region" description="Helical" evidence="1">
    <location>
        <begin position="44"/>
        <end position="62"/>
    </location>
</feature>
<organism evidence="3 4">
    <name type="scientific">Corynebacterium efficiens (strain DSM 44549 / YS-314 / AJ 12310 / JCM 11189 / NBRC 100395)</name>
    <dbReference type="NCBI Taxonomy" id="196164"/>
    <lineage>
        <taxon>Bacteria</taxon>
        <taxon>Bacillati</taxon>
        <taxon>Actinomycetota</taxon>
        <taxon>Actinomycetes</taxon>
        <taxon>Mycobacteriales</taxon>
        <taxon>Corynebacteriaceae</taxon>
        <taxon>Corynebacterium</taxon>
    </lineage>
</organism>
<dbReference type="HOGENOM" id="CLU_077618_2_0_11"/>
<feature type="transmembrane region" description="Helical" evidence="1">
    <location>
        <begin position="133"/>
        <end position="155"/>
    </location>
</feature>
<dbReference type="EMBL" id="BA000035">
    <property type="protein sequence ID" value="BAC19654.1"/>
    <property type="molecule type" value="Genomic_DNA"/>
</dbReference>
<name>Q8FLM4_COREF</name>
<dbReference type="InterPro" id="IPR006976">
    <property type="entry name" value="VanZ-like"/>
</dbReference>
<reference evidence="3 4" key="1">
    <citation type="journal article" date="2003" name="Genome Res.">
        <title>Comparative complete genome sequence analysis of the amino acid replacements responsible for the thermostability of Corynebacterium efficiens.</title>
        <authorList>
            <person name="Nishio Y."/>
            <person name="Nakamura Y."/>
            <person name="Kawarabayasi Y."/>
            <person name="Usuda Y."/>
            <person name="Kimura E."/>
            <person name="Sugimoto S."/>
            <person name="Matsui K."/>
            <person name="Yamagishi A."/>
            <person name="Kikuchi H."/>
            <person name="Ikeo K."/>
            <person name="Gojobori T."/>
        </authorList>
    </citation>
    <scope>NUCLEOTIDE SEQUENCE [LARGE SCALE GENOMIC DNA]</scope>
    <source>
        <strain evidence="4">DSM 44549 / YS-314 / AJ 12310 / JCM 11189 / NBRC 100395</strain>
    </source>
</reference>
<protein>
    <recommendedName>
        <fullName evidence="2">VanZ-like domain-containing protein</fullName>
    </recommendedName>
</protein>
<evidence type="ECO:0000259" key="2">
    <source>
        <dbReference type="Pfam" id="PF04892"/>
    </source>
</evidence>